<dbReference type="GO" id="GO:0016787">
    <property type="term" value="F:hydrolase activity"/>
    <property type="evidence" value="ECO:0007669"/>
    <property type="project" value="UniProtKB-KW"/>
</dbReference>
<dbReference type="Proteomes" id="UP001596512">
    <property type="component" value="Unassembled WGS sequence"/>
</dbReference>
<evidence type="ECO:0000313" key="4">
    <source>
        <dbReference type="Proteomes" id="UP001596512"/>
    </source>
</evidence>
<evidence type="ECO:0000313" key="3">
    <source>
        <dbReference type="EMBL" id="MFC7613855.1"/>
    </source>
</evidence>
<accession>A0ABW2TLD3</accession>
<evidence type="ECO:0000259" key="2">
    <source>
        <dbReference type="Pfam" id="PF01551"/>
    </source>
</evidence>
<feature type="coiled-coil region" evidence="1">
    <location>
        <begin position="39"/>
        <end position="85"/>
    </location>
</feature>
<dbReference type="EC" id="3.4.24.-" evidence="3"/>
<proteinExistence type="predicted"/>
<dbReference type="Pfam" id="PF01551">
    <property type="entry name" value="Peptidase_M23"/>
    <property type="match status" value="1"/>
</dbReference>
<comment type="caution">
    <text evidence="3">The sequence shown here is derived from an EMBL/GenBank/DDBJ whole genome shotgun (WGS) entry which is preliminary data.</text>
</comment>
<dbReference type="InterPro" id="IPR016047">
    <property type="entry name" value="M23ase_b-sheet_dom"/>
</dbReference>
<dbReference type="EMBL" id="JBHTEY010000004">
    <property type="protein sequence ID" value="MFC7613855.1"/>
    <property type="molecule type" value="Genomic_DNA"/>
</dbReference>
<keyword evidence="3" id="KW-0378">Hydrolase</keyword>
<dbReference type="SUPFAM" id="SSF51261">
    <property type="entry name" value="Duplicated hybrid motif"/>
    <property type="match status" value="1"/>
</dbReference>
<keyword evidence="4" id="KW-1185">Reference proteome</keyword>
<sequence>MQDVLRMAFTTEPAAEKVRAYPSPIPTRPQSATSEIAQVKRADAARERQRKALEAERARIAEEKRKKAEAEAARKEAARKKALQNSWVKPTTGRFTSGFGARWGTTHYGVDIANSIGTPILAAASGTVIDSGPASGFGLWVRIQHNDGTVTVYGHINESLVGVGQRVTAGQQIATMGNRGQSTGPHLHFEVWVGGGQKVNPVTWMAARGAPLV</sequence>
<name>A0ABW2TLD3_9PSEU</name>
<dbReference type="PANTHER" id="PTHR21666">
    <property type="entry name" value="PEPTIDASE-RELATED"/>
    <property type="match status" value="1"/>
</dbReference>
<dbReference type="PANTHER" id="PTHR21666:SF270">
    <property type="entry name" value="MUREIN HYDROLASE ACTIVATOR ENVC"/>
    <property type="match status" value="1"/>
</dbReference>
<protein>
    <submittedName>
        <fullName evidence="3">M23 family metallopeptidase</fullName>
        <ecNumber evidence="3">3.4.24.-</ecNumber>
    </submittedName>
</protein>
<dbReference type="Gene3D" id="2.70.70.10">
    <property type="entry name" value="Glucose Permease (Domain IIA)"/>
    <property type="match status" value="1"/>
</dbReference>
<reference evidence="4" key="1">
    <citation type="journal article" date="2019" name="Int. J. Syst. Evol. Microbiol.">
        <title>The Global Catalogue of Microorganisms (GCM) 10K type strain sequencing project: providing services to taxonomists for standard genome sequencing and annotation.</title>
        <authorList>
            <consortium name="The Broad Institute Genomics Platform"/>
            <consortium name="The Broad Institute Genome Sequencing Center for Infectious Disease"/>
            <person name="Wu L."/>
            <person name="Ma J."/>
        </authorList>
    </citation>
    <scope>NUCLEOTIDE SEQUENCE [LARGE SCALE GENOMIC DNA]</scope>
    <source>
        <strain evidence="4">JCM 17695</strain>
    </source>
</reference>
<evidence type="ECO:0000256" key="1">
    <source>
        <dbReference type="SAM" id="Coils"/>
    </source>
</evidence>
<feature type="domain" description="M23ase beta-sheet core" evidence="2">
    <location>
        <begin position="106"/>
        <end position="201"/>
    </location>
</feature>
<keyword evidence="1" id="KW-0175">Coiled coil</keyword>
<gene>
    <name evidence="3" type="ORF">ACFQV2_10075</name>
</gene>
<dbReference type="InterPro" id="IPR050570">
    <property type="entry name" value="Cell_wall_metabolism_enzyme"/>
</dbReference>
<dbReference type="CDD" id="cd12797">
    <property type="entry name" value="M23_peptidase"/>
    <property type="match status" value="1"/>
</dbReference>
<organism evidence="3 4">
    <name type="scientific">Actinokineospora soli</name>
    <dbReference type="NCBI Taxonomy" id="1048753"/>
    <lineage>
        <taxon>Bacteria</taxon>
        <taxon>Bacillati</taxon>
        <taxon>Actinomycetota</taxon>
        <taxon>Actinomycetes</taxon>
        <taxon>Pseudonocardiales</taxon>
        <taxon>Pseudonocardiaceae</taxon>
        <taxon>Actinokineospora</taxon>
    </lineage>
</organism>
<dbReference type="InterPro" id="IPR011055">
    <property type="entry name" value="Dup_hybrid_motif"/>
</dbReference>